<dbReference type="GO" id="GO:0009289">
    <property type="term" value="C:pilus"/>
    <property type="evidence" value="ECO:0007669"/>
    <property type="project" value="InterPro"/>
</dbReference>
<dbReference type="NCBIfam" id="TIGR02532">
    <property type="entry name" value="IV_pilin_GFxxxE"/>
    <property type="match status" value="1"/>
</dbReference>
<dbReference type="PROSITE" id="PS00409">
    <property type="entry name" value="PROKAR_NTER_METHYL"/>
    <property type="match status" value="1"/>
</dbReference>
<dbReference type="EMBL" id="CP011025">
    <property type="protein sequence ID" value="ATC87870.1"/>
    <property type="molecule type" value="Genomic_DNA"/>
</dbReference>
<keyword evidence="4" id="KW-1133">Transmembrane helix</keyword>
<proteinExistence type="inferred from homology"/>
<protein>
    <submittedName>
        <fullName evidence="5">Type IV pilus assembly protein PilA</fullName>
    </submittedName>
</protein>
<dbReference type="InterPro" id="IPR001082">
    <property type="entry name" value="Pilin"/>
</dbReference>
<keyword evidence="2" id="KW-0488">Methylation</keyword>
<keyword evidence="4" id="KW-0472">Membrane</keyword>
<dbReference type="InterPro" id="IPR045584">
    <property type="entry name" value="Pilin-like"/>
</dbReference>
<gene>
    <name evidence="5" type="primary">pilA</name>
    <name evidence="5" type="ORF">PARC_a3514</name>
</gene>
<dbReference type="RefSeq" id="WP_010553351.1">
    <property type="nucleotide sequence ID" value="NZ_CP011025.1"/>
</dbReference>
<dbReference type="Pfam" id="PF07963">
    <property type="entry name" value="N_methyl"/>
    <property type="match status" value="1"/>
</dbReference>
<dbReference type="InterPro" id="IPR012902">
    <property type="entry name" value="N_methyl_site"/>
</dbReference>
<evidence type="ECO:0000256" key="1">
    <source>
        <dbReference type="ARBA" id="ARBA00005233"/>
    </source>
</evidence>
<dbReference type="Gene3D" id="3.30.700.10">
    <property type="entry name" value="Glycoprotein, Type 4 Pilin"/>
    <property type="match status" value="1"/>
</dbReference>
<feature type="transmembrane region" description="Helical" evidence="4">
    <location>
        <begin position="12"/>
        <end position="34"/>
    </location>
</feature>
<dbReference type="AlphaFoldDB" id="A0A290S9G8"/>
<dbReference type="Proteomes" id="UP000016505">
    <property type="component" value="Chromosome I"/>
</dbReference>
<evidence type="ECO:0000313" key="5">
    <source>
        <dbReference type="EMBL" id="ATC87870.1"/>
    </source>
</evidence>
<evidence type="ECO:0000256" key="2">
    <source>
        <dbReference type="ARBA" id="ARBA00022481"/>
    </source>
</evidence>
<dbReference type="SUPFAM" id="SSF54523">
    <property type="entry name" value="Pili subunits"/>
    <property type="match status" value="1"/>
</dbReference>
<sequence length="148" mass="15649">MKTMTQKQQGFTLIELMIVVAIIGILAAIALPAYQDYTARAQASEAVSLTAAAKTGIAEYYQSEGAYPVKDGTPDVTAFGVTGTYSVVTVETATGVISAKMNKTGVSKDLQDRTFTFTPSVKDGAFKWTCTHDLVNKAIAPKGCKAKA</sequence>
<name>A0A290S9G8_9GAMM</name>
<keyword evidence="4" id="KW-0812">Transmembrane</keyword>
<reference evidence="5 6" key="1">
    <citation type="journal article" date="2012" name="J. Bacteriol.">
        <title>Genome sequences of type strains of seven species of the marine bacterium Pseudoalteromonas.</title>
        <authorList>
            <person name="Xie B.B."/>
            <person name="Shu Y.L."/>
            <person name="Qin Q.L."/>
            <person name="Rong J.C."/>
            <person name="Zhang X.Y."/>
            <person name="Chen X.L."/>
            <person name="Shi M."/>
            <person name="He H.L."/>
            <person name="Zhou B.C."/>
            <person name="Zhang Y.Z."/>
        </authorList>
    </citation>
    <scope>NUCLEOTIDE SEQUENCE [LARGE SCALE GENOMIC DNA]</scope>
    <source>
        <strain evidence="5 6">A 37-1-2</strain>
    </source>
</reference>
<accession>A0A290S9G8</accession>
<dbReference type="KEGG" id="part:PARC_a3514"/>
<comment type="similarity">
    <text evidence="1 3">Belongs to the N-Me-Phe pilin family.</text>
</comment>
<dbReference type="GO" id="GO:0007155">
    <property type="term" value="P:cell adhesion"/>
    <property type="evidence" value="ECO:0007669"/>
    <property type="project" value="InterPro"/>
</dbReference>
<organism evidence="5 6">
    <name type="scientific">Pseudoalteromonas arctica A 37-1-2</name>
    <dbReference type="NCBI Taxonomy" id="1117313"/>
    <lineage>
        <taxon>Bacteria</taxon>
        <taxon>Pseudomonadati</taxon>
        <taxon>Pseudomonadota</taxon>
        <taxon>Gammaproteobacteria</taxon>
        <taxon>Alteromonadales</taxon>
        <taxon>Pseudoalteromonadaceae</taxon>
        <taxon>Pseudoalteromonas</taxon>
    </lineage>
</organism>
<evidence type="ECO:0000256" key="4">
    <source>
        <dbReference type="SAM" id="Phobius"/>
    </source>
</evidence>
<evidence type="ECO:0000256" key="3">
    <source>
        <dbReference type="RuleBase" id="RU000389"/>
    </source>
</evidence>
<dbReference type="PANTHER" id="PTHR30093">
    <property type="entry name" value="GENERAL SECRETION PATHWAY PROTEIN G"/>
    <property type="match status" value="1"/>
</dbReference>
<dbReference type="PANTHER" id="PTHR30093:SF34">
    <property type="entry name" value="PREPILIN PEPTIDASE-DEPENDENT PROTEIN D"/>
    <property type="match status" value="1"/>
</dbReference>
<evidence type="ECO:0000313" key="6">
    <source>
        <dbReference type="Proteomes" id="UP000016505"/>
    </source>
</evidence>
<keyword evidence="3" id="KW-0281">Fimbrium</keyword>
<dbReference type="Pfam" id="PF00114">
    <property type="entry name" value="Pilin"/>
    <property type="match status" value="1"/>
</dbReference>